<dbReference type="AlphaFoldDB" id="A0AAP0Q636"/>
<feature type="compositionally biased region" description="Gly residues" evidence="1">
    <location>
        <begin position="10"/>
        <end position="24"/>
    </location>
</feature>
<dbReference type="Pfam" id="PF03004">
    <property type="entry name" value="Transposase_24"/>
    <property type="match status" value="1"/>
</dbReference>
<feature type="compositionally biased region" description="Gly residues" evidence="1">
    <location>
        <begin position="258"/>
        <end position="269"/>
    </location>
</feature>
<organism evidence="2 3">
    <name type="scientific">Stephania yunnanensis</name>
    <dbReference type="NCBI Taxonomy" id="152371"/>
    <lineage>
        <taxon>Eukaryota</taxon>
        <taxon>Viridiplantae</taxon>
        <taxon>Streptophyta</taxon>
        <taxon>Embryophyta</taxon>
        <taxon>Tracheophyta</taxon>
        <taxon>Spermatophyta</taxon>
        <taxon>Magnoliopsida</taxon>
        <taxon>Ranunculales</taxon>
        <taxon>Menispermaceae</taxon>
        <taxon>Menispermoideae</taxon>
        <taxon>Cissampelideae</taxon>
        <taxon>Stephania</taxon>
    </lineage>
</organism>
<proteinExistence type="predicted"/>
<evidence type="ECO:0000256" key="1">
    <source>
        <dbReference type="SAM" id="MobiDB-lite"/>
    </source>
</evidence>
<feature type="compositionally biased region" description="Low complexity" evidence="1">
    <location>
        <begin position="45"/>
        <end position="81"/>
    </location>
</feature>
<dbReference type="Proteomes" id="UP001420932">
    <property type="component" value="Unassembled WGS sequence"/>
</dbReference>
<evidence type="ECO:0000313" key="3">
    <source>
        <dbReference type="Proteomes" id="UP001420932"/>
    </source>
</evidence>
<gene>
    <name evidence="2" type="ORF">Syun_001257</name>
</gene>
<accession>A0AAP0Q636</accession>
<feature type="compositionally biased region" description="Basic and acidic residues" evidence="1">
    <location>
        <begin position="245"/>
        <end position="254"/>
    </location>
</feature>
<evidence type="ECO:0000313" key="2">
    <source>
        <dbReference type="EMBL" id="KAK9169117.1"/>
    </source>
</evidence>
<comment type="caution">
    <text evidence="2">The sequence shown here is derived from an EMBL/GenBank/DDBJ whole genome shotgun (WGS) entry which is preliminary data.</text>
</comment>
<feature type="region of interest" description="Disordered" evidence="1">
    <location>
        <begin position="245"/>
        <end position="270"/>
    </location>
</feature>
<feature type="region of interest" description="Disordered" evidence="1">
    <location>
        <begin position="1"/>
        <end position="119"/>
    </location>
</feature>
<dbReference type="InterPro" id="IPR004252">
    <property type="entry name" value="Probable_transposase_24"/>
</dbReference>
<sequence>MAGRGRRGGRGLPLGGHRGGGGRGSIPPSSIPTSRSLEHDTAAASPSPSIPSGSSVPSSSSSRTMPTTHFPTPSPTSMTPLPTRPAPPPHKITAASREEDVRAGLEVTGPPRPPQRPGMEAPRVQGIPITLIANDTELHPSHFCARRMTKVFKRWMIPEGYCWKSVPPHQKDQYWRQWKIFFRWDDALPEDLVRAAYDRLAGTRYTALMHKLKKNRARKWFYVTDEAWRRYLQYWESEDFQARSRQATENRNTEVEGPGTGPSKHGGGSVSFATTQERLVSFF</sequence>
<keyword evidence="3" id="KW-1185">Reference proteome</keyword>
<name>A0AAP0Q636_9MAGN</name>
<reference evidence="2 3" key="1">
    <citation type="submission" date="2024-01" db="EMBL/GenBank/DDBJ databases">
        <title>Genome assemblies of Stephania.</title>
        <authorList>
            <person name="Yang L."/>
        </authorList>
    </citation>
    <scope>NUCLEOTIDE SEQUENCE [LARGE SCALE GENOMIC DNA]</scope>
    <source>
        <strain evidence="2">YNDBR</strain>
        <tissue evidence="2">Leaf</tissue>
    </source>
</reference>
<protein>
    <submittedName>
        <fullName evidence="2">Uncharacterized protein</fullName>
    </submittedName>
</protein>
<dbReference type="EMBL" id="JBBNAF010000001">
    <property type="protein sequence ID" value="KAK9169117.1"/>
    <property type="molecule type" value="Genomic_DNA"/>
</dbReference>